<proteinExistence type="predicted"/>
<sequence length="459" mass="49945">MLVTKHHQPLATSHRLGITLIEVMMSTMVVSLGILGLASLIPLGTHLTNRGTLADRVAILGERALHEFMIRGGHNPSRWFIPGDTDPATPGPNEFSLSTARLPVRQPYMIDPMFFGGNYGTDVSRTKFPYPTQLAIGGTDTFYDTTSKAMQMWRISLNTTPGGTTALSLPQAKLGFQSEDDLAIERPSDGELPAFQTFFKRTGASTTGEFVKRQATGEYSWMVMLVPEAYDQSRVSYLPSSNKDLTSAELQLMQPPINIEDFSGAGRASMLGSTINDVATDEYTAHVLITHKRAGGIPQGAIPATINSSSSDELKTNERAVEVASFLSSGGYSTGEVQLQCKTNDREDAEERVLKLSNGDWICLAGRLPRTSGTTYPRGDNFPRGDVYQWYRVVMVDDVLDSTGSSTGTSGPTYTRQVSISGPDWPSGAYTPTHAIIVEGVVGVYSKRIRLESQSPWSP</sequence>
<keyword evidence="1" id="KW-0812">Transmembrane</keyword>
<keyword evidence="1" id="KW-1133">Transmembrane helix</keyword>
<dbReference type="AlphaFoldDB" id="A0A2S8G135"/>
<dbReference type="Proteomes" id="UP000239388">
    <property type="component" value="Unassembled WGS sequence"/>
</dbReference>
<dbReference type="RefSeq" id="WP_105353357.1">
    <property type="nucleotide sequence ID" value="NZ_PUIB01000011.1"/>
</dbReference>
<keyword evidence="1" id="KW-0472">Membrane</keyword>
<evidence type="ECO:0000313" key="3">
    <source>
        <dbReference type="Proteomes" id="UP000239388"/>
    </source>
</evidence>
<reference evidence="2 3" key="1">
    <citation type="submission" date="2018-02" db="EMBL/GenBank/DDBJ databases">
        <title>Comparative genomes isolates from brazilian mangrove.</title>
        <authorList>
            <person name="Araujo J.E."/>
            <person name="Taketani R.G."/>
            <person name="Silva M.C.P."/>
            <person name="Loureco M.V."/>
            <person name="Andreote F.D."/>
        </authorList>
    </citation>
    <scope>NUCLEOTIDE SEQUENCE [LARGE SCALE GENOMIC DNA]</scope>
    <source>
        <strain evidence="2 3">NAP PRIS-MGV</strain>
    </source>
</reference>
<evidence type="ECO:0000256" key="1">
    <source>
        <dbReference type="SAM" id="Phobius"/>
    </source>
</evidence>
<feature type="transmembrane region" description="Helical" evidence="1">
    <location>
        <begin position="20"/>
        <end position="41"/>
    </location>
</feature>
<accession>A0A2S8G135</accession>
<protein>
    <submittedName>
        <fullName evidence="2">Uncharacterized protein</fullName>
    </submittedName>
</protein>
<dbReference type="OrthoDB" id="253404at2"/>
<comment type="caution">
    <text evidence="2">The sequence shown here is derived from an EMBL/GenBank/DDBJ whole genome shotgun (WGS) entry which is preliminary data.</text>
</comment>
<evidence type="ECO:0000313" key="2">
    <source>
        <dbReference type="EMBL" id="PQO38165.1"/>
    </source>
</evidence>
<gene>
    <name evidence="2" type="ORF">C5Y98_08810</name>
</gene>
<name>A0A2S8G135_9BACT</name>
<dbReference type="EMBL" id="PUIB01000011">
    <property type="protein sequence ID" value="PQO38165.1"/>
    <property type="molecule type" value="Genomic_DNA"/>
</dbReference>
<organism evidence="2 3">
    <name type="scientific">Blastopirellula marina</name>
    <dbReference type="NCBI Taxonomy" id="124"/>
    <lineage>
        <taxon>Bacteria</taxon>
        <taxon>Pseudomonadati</taxon>
        <taxon>Planctomycetota</taxon>
        <taxon>Planctomycetia</taxon>
        <taxon>Pirellulales</taxon>
        <taxon>Pirellulaceae</taxon>
        <taxon>Blastopirellula</taxon>
    </lineage>
</organism>